<dbReference type="PROSITE" id="PS50216">
    <property type="entry name" value="DHHC"/>
    <property type="match status" value="1"/>
</dbReference>
<keyword evidence="6 13" id="KW-1133">Transmembrane helix</keyword>
<dbReference type="Proteomes" id="UP000054302">
    <property type="component" value="Unassembled WGS sequence"/>
</dbReference>
<comment type="similarity">
    <text evidence="3">Belongs to the DHHC palmitoyltransferase family. AKR/ZDHHC17 subfamily.</text>
</comment>
<dbReference type="HOGENOM" id="CLU_012510_1_0_1"/>
<feature type="repeat" description="ANK" evidence="12">
    <location>
        <begin position="79"/>
        <end position="111"/>
    </location>
</feature>
<dbReference type="Gene3D" id="1.25.40.20">
    <property type="entry name" value="Ankyrin repeat-containing domain"/>
    <property type="match status" value="1"/>
</dbReference>
<accession>A0A0D1Z4M4</accession>
<feature type="repeat" description="ANK" evidence="12">
    <location>
        <begin position="212"/>
        <end position="244"/>
    </location>
</feature>
<feature type="transmembrane region" description="Helical" evidence="13">
    <location>
        <begin position="535"/>
        <end position="556"/>
    </location>
</feature>
<evidence type="ECO:0000259" key="15">
    <source>
        <dbReference type="Pfam" id="PF01529"/>
    </source>
</evidence>
<dbReference type="EMBL" id="KN847524">
    <property type="protein sequence ID" value="KIV89747.1"/>
    <property type="molecule type" value="Genomic_DNA"/>
</dbReference>
<dbReference type="SUPFAM" id="SSF48403">
    <property type="entry name" value="Ankyrin repeat"/>
    <property type="match status" value="1"/>
</dbReference>
<feature type="repeat" description="ANK" evidence="12">
    <location>
        <begin position="146"/>
        <end position="178"/>
    </location>
</feature>
<keyword evidence="17" id="KW-1185">Reference proteome</keyword>
<reference evidence="16 17" key="1">
    <citation type="submission" date="2015-01" db="EMBL/GenBank/DDBJ databases">
        <title>The Genome Sequence of Exophiala mesophila CBS40295.</title>
        <authorList>
            <consortium name="The Broad Institute Genomics Platform"/>
            <person name="Cuomo C."/>
            <person name="de Hoog S."/>
            <person name="Gorbushina A."/>
            <person name="Stielow B."/>
            <person name="Teixiera M."/>
            <person name="Abouelleil A."/>
            <person name="Chapman S.B."/>
            <person name="Priest M."/>
            <person name="Young S.K."/>
            <person name="Wortman J."/>
            <person name="Nusbaum C."/>
            <person name="Birren B."/>
        </authorList>
    </citation>
    <scope>NUCLEOTIDE SEQUENCE [LARGE SCALE GENOMIC DNA]</scope>
    <source>
        <strain evidence="16 17">CBS 40295</strain>
    </source>
</reference>
<evidence type="ECO:0000256" key="6">
    <source>
        <dbReference type="ARBA" id="ARBA00022989"/>
    </source>
</evidence>
<dbReference type="PANTHER" id="PTHR24161:SF85">
    <property type="entry name" value="PALMITOYLTRANSFERASE HIP14"/>
    <property type="match status" value="1"/>
</dbReference>
<feature type="domain" description="Palmitoyltransferase DHHC" evidence="15">
    <location>
        <begin position="434"/>
        <end position="573"/>
    </location>
</feature>
<dbReference type="EC" id="2.3.1.225" evidence="13"/>
<dbReference type="OrthoDB" id="6781668at2759"/>
<comment type="catalytic activity">
    <reaction evidence="11 13">
        <text>L-cysteinyl-[protein] + hexadecanoyl-CoA = S-hexadecanoyl-L-cysteinyl-[protein] + CoA</text>
        <dbReference type="Rhea" id="RHEA:36683"/>
        <dbReference type="Rhea" id="RHEA-COMP:10131"/>
        <dbReference type="Rhea" id="RHEA-COMP:11032"/>
        <dbReference type="ChEBI" id="CHEBI:29950"/>
        <dbReference type="ChEBI" id="CHEBI:57287"/>
        <dbReference type="ChEBI" id="CHEBI:57379"/>
        <dbReference type="ChEBI" id="CHEBI:74151"/>
        <dbReference type="EC" id="2.3.1.225"/>
    </reaction>
</comment>
<dbReference type="PANTHER" id="PTHR24161">
    <property type="entry name" value="ANK_REP_REGION DOMAIN-CONTAINING PROTEIN-RELATED"/>
    <property type="match status" value="1"/>
</dbReference>
<feature type="transmembrane region" description="Helical" evidence="13">
    <location>
        <begin position="356"/>
        <end position="376"/>
    </location>
</feature>
<evidence type="ECO:0000256" key="10">
    <source>
        <dbReference type="ARBA" id="ARBA00023288"/>
    </source>
</evidence>
<dbReference type="InterPro" id="IPR002110">
    <property type="entry name" value="Ankyrin_rpt"/>
</dbReference>
<dbReference type="Pfam" id="PF01529">
    <property type="entry name" value="DHHC"/>
    <property type="match status" value="1"/>
</dbReference>
<keyword evidence="8 13" id="KW-0472">Membrane</keyword>
<protein>
    <recommendedName>
        <fullName evidence="13">Palmitoyltransferase</fullName>
        <ecNumber evidence="13">2.3.1.225</ecNumber>
    </recommendedName>
</protein>
<evidence type="ECO:0000256" key="13">
    <source>
        <dbReference type="RuleBase" id="RU079119"/>
    </source>
</evidence>
<organism evidence="16 17">
    <name type="scientific">Exophiala mesophila</name>
    <name type="common">Black yeast-like fungus</name>
    <dbReference type="NCBI Taxonomy" id="212818"/>
    <lineage>
        <taxon>Eukaryota</taxon>
        <taxon>Fungi</taxon>
        <taxon>Dikarya</taxon>
        <taxon>Ascomycota</taxon>
        <taxon>Pezizomycotina</taxon>
        <taxon>Eurotiomycetes</taxon>
        <taxon>Chaetothyriomycetidae</taxon>
        <taxon>Chaetothyriales</taxon>
        <taxon>Herpotrichiellaceae</taxon>
        <taxon>Exophiala</taxon>
    </lineage>
</organism>
<dbReference type="RefSeq" id="XP_016221321.1">
    <property type="nucleotide sequence ID" value="XM_016371989.1"/>
</dbReference>
<keyword evidence="10" id="KW-0449">Lipoprotein</keyword>
<feature type="transmembrane region" description="Helical" evidence="13">
    <location>
        <begin position="297"/>
        <end position="313"/>
    </location>
</feature>
<dbReference type="PROSITE" id="PS50088">
    <property type="entry name" value="ANK_REPEAT"/>
    <property type="match status" value="4"/>
</dbReference>
<dbReference type="Pfam" id="PF12796">
    <property type="entry name" value="Ank_2"/>
    <property type="match status" value="1"/>
</dbReference>
<evidence type="ECO:0000256" key="7">
    <source>
        <dbReference type="ARBA" id="ARBA00023043"/>
    </source>
</evidence>
<evidence type="ECO:0000256" key="12">
    <source>
        <dbReference type="PROSITE-ProRule" id="PRU00023"/>
    </source>
</evidence>
<dbReference type="GO" id="GO:0019706">
    <property type="term" value="F:protein-cysteine S-palmitoyltransferase activity"/>
    <property type="evidence" value="ECO:0007669"/>
    <property type="project" value="UniProtKB-EC"/>
</dbReference>
<feature type="compositionally biased region" description="Polar residues" evidence="14">
    <location>
        <begin position="594"/>
        <end position="608"/>
    </location>
</feature>
<keyword evidence="13" id="KW-0012">Acyltransferase</keyword>
<dbReference type="InterPro" id="IPR001594">
    <property type="entry name" value="Palmitoyltrfase_DHHC"/>
</dbReference>
<gene>
    <name evidence="16" type="ORF">PV10_07127</name>
</gene>
<keyword evidence="9" id="KW-0564">Palmitate</keyword>
<dbReference type="SMART" id="SM00248">
    <property type="entry name" value="ANK"/>
    <property type="match status" value="5"/>
</dbReference>
<feature type="transmembrane region" description="Helical" evidence="13">
    <location>
        <begin position="483"/>
        <end position="505"/>
    </location>
</feature>
<dbReference type="Pfam" id="PF13637">
    <property type="entry name" value="Ank_4"/>
    <property type="match status" value="1"/>
</dbReference>
<dbReference type="OMA" id="FWVGFRY"/>
<evidence type="ECO:0000256" key="3">
    <source>
        <dbReference type="ARBA" id="ARBA00010104"/>
    </source>
</evidence>
<keyword evidence="7 12" id="KW-0040">ANK repeat</keyword>
<feature type="transmembrane region" description="Helical" evidence="13">
    <location>
        <begin position="319"/>
        <end position="336"/>
    </location>
</feature>
<evidence type="ECO:0000256" key="1">
    <source>
        <dbReference type="ARBA" id="ARBA00002100"/>
    </source>
</evidence>
<comment type="function">
    <text evidence="1">Palmitoyltransferase specific for casein kinase 1.</text>
</comment>
<dbReference type="PROSITE" id="PS50297">
    <property type="entry name" value="ANK_REP_REGION"/>
    <property type="match status" value="3"/>
</dbReference>
<keyword evidence="5" id="KW-0677">Repeat</keyword>
<keyword evidence="13" id="KW-0808">Transferase</keyword>
<keyword evidence="4 13" id="KW-0812">Transmembrane</keyword>
<dbReference type="VEuPathDB" id="FungiDB:PV10_07127"/>
<feature type="repeat" description="ANK" evidence="12">
    <location>
        <begin position="179"/>
        <end position="211"/>
    </location>
</feature>
<evidence type="ECO:0000256" key="5">
    <source>
        <dbReference type="ARBA" id="ARBA00022737"/>
    </source>
</evidence>
<feature type="region of interest" description="Disordered" evidence="14">
    <location>
        <begin position="594"/>
        <end position="613"/>
    </location>
</feature>
<evidence type="ECO:0000313" key="17">
    <source>
        <dbReference type="Proteomes" id="UP000054302"/>
    </source>
</evidence>
<dbReference type="InterPro" id="IPR036770">
    <property type="entry name" value="Ankyrin_rpt-contain_sf"/>
</dbReference>
<evidence type="ECO:0000313" key="16">
    <source>
        <dbReference type="EMBL" id="KIV89747.1"/>
    </source>
</evidence>
<comment type="domain">
    <text evidence="13">The DHHC domain is required for palmitoyltransferase activity.</text>
</comment>
<evidence type="ECO:0000256" key="9">
    <source>
        <dbReference type="ARBA" id="ARBA00023139"/>
    </source>
</evidence>
<evidence type="ECO:0000256" key="8">
    <source>
        <dbReference type="ARBA" id="ARBA00023136"/>
    </source>
</evidence>
<dbReference type="AlphaFoldDB" id="A0A0D1Z4M4"/>
<dbReference type="GeneID" id="27324972"/>
<sequence length="725" mass="81007">MSSTELQRPSHPPTSKANVASPQLTSEDVELGPMQNGQAEATQIPLEEDIMQCARIGALEHIQKMFQSGKYDAKHKDEDGITPLHWAAINNQYLVCKYLVEQGADVNVKGGESNATAAMWAAQRCHFYIVHLLLQNGADPLLTDGQGYNILHLATIDGNALLLILLLQQNIPVDIPDPQGHTSLMWAGYKGWSACVDLLLRWGANVNAADDNGYTPLHWALVKGSKPCLDKIIEYGADRFAKTNEGKTPAVCAEEMSTKRPYIRALADHGYDATGNIKTLPLNLHTVVRDRSKMSKFFFLYPFLILPIGLYLITHFEIYIGGPVFLVVCLGLQYLAQRIARLGPPDFHVIHKTPYLAGIFAATLFWIGFDFVTSILPTTFSTSPFSSLIFALAFASTSYFYFTAMHSDPGYVPKLASRNQQRAVIEELFSLWKFDEDNFCVQCMVRKPLRSKHCRRCNRCVAKQDHHCPWIHNCVGNNNLRHFYIYILSLEVGIIVYVRLVLSYLPLLPAPADEVAAQCNILTPSICSFVLRDPWTVALTVWACLQLIWVTMLIVVQSVQISKNQTTYENMKRHENSSSPRPILPQHRHQITQGATSATTSLNDTAAASTRIDPIPRRPDGCLTRWKKLIGLDAFLATASDASQGTLQSRNRNPFSRGCIGNCRDFWMDPAPLFGKRNNGEGYLGGEIVDYTRLYDVPLRLRGGGSRTRGMAYESVADHDVDEEV</sequence>
<comment type="subcellular location">
    <subcellularLocation>
        <location evidence="2">Early endosome membrane</location>
        <topology evidence="2">Multi-pass membrane protein</topology>
    </subcellularLocation>
</comment>
<name>A0A0D1Z4M4_EXOME</name>
<dbReference type="GO" id="GO:0031901">
    <property type="term" value="C:early endosome membrane"/>
    <property type="evidence" value="ECO:0007669"/>
    <property type="project" value="UniProtKB-SubCell"/>
</dbReference>
<proteinExistence type="inferred from homology"/>
<feature type="region of interest" description="Disordered" evidence="14">
    <location>
        <begin position="1"/>
        <end position="24"/>
    </location>
</feature>
<evidence type="ECO:0000256" key="4">
    <source>
        <dbReference type="ARBA" id="ARBA00022692"/>
    </source>
</evidence>
<feature type="transmembrane region" description="Helical" evidence="13">
    <location>
        <begin position="382"/>
        <end position="402"/>
    </location>
</feature>
<evidence type="ECO:0000256" key="14">
    <source>
        <dbReference type="SAM" id="MobiDB-lite"/>
    </source>
</evidence>
<dbReference type="STRING" id="212818.A0A0D1Z4M4"/>
<evidence type="ECO:0000256" key="11">
    <source>
        <dbReference type="ARBA" id="ARBA00048048"/>
    </source>
</evidence>
<evidence type="ECO:0000256" key="2">
    <source>
        <dbReference type="ARBA" id="ARBA00004520"/>
    </source>
</evidence>